<evidence type="ECO:0000313" key="2">
    <source>
        <dbReference type="EMBL" id="JAE24325.1"/>
    </source>
</evidence>
<name>A0A0A9GGU3_ARUDO</name>
<accession>A0A0A9GGU3</accession>
<reference evidence="2" key="1">
    <citation type="submission" date="2014-09" db="EMBL/GenBank/DDBJ databases">
        <authorList>
            <person name="Magalhaes I.L.F."/>
            <person name="Oliveira U."/>
            <person name="Santos F.R."/>
            <person name="Vidigal T.H.D.A."/>
            <person name="Brescovit A.D."/>
            <person name="Santos A.J."/>
        </authorList>
    </citation>
    <scope>NUCLEOTIDE SEQUENCE</scope>
    <source>
        <tissue evidence="2">Shoot tissue taken approximately 20 cm above the soil surface</tissue>
    </source>
</reference>
<evidence type="ECO:0000256" key="1">
    <source>
        <dbReference type="SAM" id="MobiDB-lite"/>
    </source>
</evidence>
<feature type="compositionally biased region" description="Basic and acidic residues" evidence="1">
    <location>
        <begin position="141"/>
        <end position="158"/>
    </location>
</feature>
<protein>
    <submittedName>
        <fullName evidence="2">Uncharacterized protein</fullName>
    </submittedName>
</protein>
<sequence>MLKKEETDFIAEKNPQAHVRRSMRESIVSVKDINGDGEEIQNAKGEDVEKQLVVKQPVRCSSRKSAPPDMLENKSGFQVAETNAEAHVRRSMRKSVLPNMLNKDHSKMARNDDFQSGRGGGEEEQLKVKEPVRRSVATVVPEKENKGLREEKKSEIPMRRSTRKSIALNAVEKENMDHTEMVGREQPGVGTRNQKARGQFVDCAVAVATPENKLQVKVAVENKRPAKRIRKTTPEAVMSMEEAKSDDMVIKEATQDGDKVTHEYNKESSRRIQEICQVNATVEEFSSDPLSETRTGELDKKSSTTALVSHVGIASEKTLMGEGEVNLGAKSKQIVNAGSYEFGLEASNKSVGTAQEISSTTVALIVEAEDPVDEVDTVNSETVTQPDEGVASPISSCCEDTTVTVMEPQFAWQKDSQYVSTDGNSCVLRILVIIVPVNC</sequence>
<dbReference type="AlphaFoldDB" id="A0A0A9GGU3"/>
<proteinExistence type="predicted"/>
<organism evidence="2">
    <name type="scientific">Arundo donax</name>
    <name type="common">Giant reed</name>
    <name type="synonym">Donax arundinaceus</name>
    <dbReference type="NCBI Taxonomy" id="35708"/>
    <lineage>
        <taxon>Eukaryota</taxon>
        <taxon>Viridiplantae</taxon>
        <taxon>Streptophyta</taxon>
        <taxon>Embryophyta</taxon>
        <taxon>Tracheophyta</taxon>
        <taxon>Spermatophyta</taxon>
        <taxon>Magnoliopsida</taxon>
        <taxon>Liliopsida</taxon>
        <taxon>Poales</taxon>
        <taxon>Poaceae</taxon>
        <taxon>PACMAD clade</taxon>
        <taxon>Arundinoideae</taxon>
        <taxon>Arundineae</taxon>
        <taxon>Arundo</taxon>
    </lineage>
</organism>
<feature type="region of interest" description="Disordered" evidence="1">
    <location>
        <begin position="82"/>
        <end position="160"/>
    </location>
</feature>
<reference evidence="2" key="2">
    <citation type="journal article" date="2015" name="Data Brief">
        <title>Shoot transcriptome of the giant reed, Arundo donax.</title>
        <authorList>
            <person name="Barrero R.A."/>
            <person name="Guerrero F.D."/>
            <person name="Moolhuijzen P."/>
            <person name="Goolsby J.A."/>
            <person name="Tidwell J."/>
            <person name="Bellgard S.E."/>
            <person name="Bellgard M.I."/>
        </authorList>
    </citation>
    <scope>NUCLEOTIDE SEQUENCE</scope>
    <source>
        <tissue evidence="2">Shoot tissue taken approximately 20 cm above the soil surface</tissue>
    </source>
</reference>
<dbReference type="EMBL" id="GBRH01173571">
    <property type="protein sequence ID" value="JAE24325.1"/>
    <property type="molecule type" value="Transcribed_RNA"/>
</dbReference>
<feature type="compositionally biased region" description="Basic and acidic residues" evidence="1">
    <location>
        <begin position="102"/>
        <end position="133"/>
    </location>
</feature>